<evidence type="ECO:0000313" key="3">
    <source>
        <dbReference type="EMBL" id="EPR56811.1"/>
    </source>
</evidence>
<feature type="domain" description="SRS" evidence="2">
    <location>
        <begin position="203"/>
        <end position="335"/>
    </location>
</feature>
<keyword evidence="1" id="KW-0732">Signal</keyword>
<dbReference type="SUPFAM" id="SSF74877">
    <property type="entry name" value="Major surface antigen p30, SAG1"/>
    <property type="match status" value="2"/>
</dbReference>
<accession>A0A125YQN8</accession>
<name>A0A125YQN8_TOXGG</name>
<gene>
    <name evidence="3" type="ORF">TGGT1_292280</name>
</gene>
<reference evidence="3 4" key="2">
    <citation type="submission" date="2013-05" db="EMBL/GenBank/DDBJ databases">
        <authorList>
            <person name="Sibley D."/>
            <person name="Venepally P."/>
            <person name="Karamycheva S."/>
            <person name="Hadjithomas M."/>
            <person name="Khan A."/>
            <person name="Brunk B."/>
            <person name="Roos D."/>
            <person name="Caler E."/>
            <person name="Lorenzi H."/>
        </authorList>
    </citation>
    <scope>NUCLEOTIDE SEQUENCE [LARGE SCALE GENOMIC DNA]</scope>
    <source>
        <strain evidence="3 4">GT1</strain>
    </source>
</reference>
<feature type="domain" description="SRS" evidence="2">
    <location>
        <begin position="49"/>
        <end position="192"/>
    </location>
</feature>
<protein>
    <submittedName>
        <fullName evidence="3">SAG-related sequence SRS36D</fullName>
    </submittedName>
</protein>
<evidence type="ECO:0000313" key="4">
    <source>
        <dbReference type="Proteomes" id="UP000005641"/>
    </source>
</evidence>
<dbReference type="Gene3D" id="2.60.40.1320">
    <property type="entry name" value="SRS domain"/>
    <property type="match status" value="2"/>
</dbReference>
<proteinExistence type="predicted"/>
<feature type="chain" id="PRO_5007183588" evidence="1">
    <location>
        <begin position="33"/>
        <end position="367"/>
    </location>
</feature>
<feature type="signal peptide" evidence="1">
    <location>
        <begin position="1"/>
        <end position="32"/>
    </location>
</feature>
<dbReference type="VEuPathDB" id="ToxoDB:TGGT1_292280"/>
<sequence length="367" mass="39120">MERTTAISNKFRAAAGLLAAVLFMSSPSGVRGRAAAGNKITPNCMASDNITTCVCEESETPSIRKDGQSDSATLSESINSVTIQCPTTGDFKFVPSTVTDVCTAEETNITLKTCEGDNNNKNKSPITAFLVDVDGSNAPKWTVAPPESKTHSLTLPAENFPRVDKKFFAGCLKTSSSRQRNADVECLVKVDVKARTSAVRDGVLICAYGDKSNTSVPEVTLNAENNSLTIQCGEEGEMQPAPKYLTAYHCTDTNIENCKTVVNLTEVMPSFAKSWWTEDDKNGKAPKLVIPEGGFPAQEETIVLGCNVRSKVSSKGQKEEANTTATLPTCRVKVTLTAQPAASHAPTLSCLGLLAVVFTPVVSFGAY</sequence>
<organism evidence="3 4">
    <name type="scientific">Toxoplasma gondii (strain ATCC 50853 / GT1)</name>
    <dbReference type="NCBI Taxonomy" id="507601"/>
    <lineage>
        <taxon>Eukaryota</taxon>
        <taxon>Sar</taxon>
        <taxon>Alveolata</taxon>
        <taxon>Apicomplexa</taxon>
        <taxon>Conoidasida</taxon>
        <taxon>Coccidia</taxon>
        <taxon>Eucoccidiorida</taxon>
        <taxon>Eimeriorina</taxon>
        <taxon>Sarcocystidae</taxon>
        <taxon>Toxoplasma</taxon>
    </lineage>
</organism>
<dbReference type="InterPro" id="IPR028352">
    <property type="entry name" value="Surface_antig_SAG1"/>
</dbReference>
<dbReference type="InterPro" id="IPR036755">
    <property type="entry name" value="SRS_dom_sf"/>
</dbReference>
<reference evidence="3 4" key="1">
    <citation type="submission" date="2006-05" db="EMBL/GenBank/DDBJ databases">
        <authorList>
            <person name="Paulsen I."/>
        </authorList>
    </citation>
    <scope>NUCLEOTIDE SEQUENCE [LARGE SCALE GENOMIC DNA]</scope>
    <source>
        <strain evidence="3 4">GT1</strain>
    </source>
</reference>
<dbReference type="InterPro" id="IPR007226">
    <property type="entry name" value="SRS_dom"/>
</dbReference>
<evidence type="ECO:0000259" key="2">
    <source>
        <dbReference type="Pfam" id="PF04092"/>
    </source>
</evidence>
<dbReference type="Proteomes" id="UP000005641">
    <property type="component" value="Unassembled WGS sequence"/>
</dbReference>
<dbReference type="EMBL" id="AAQM03000442">
    <property type="protein sequence ID" value="EPR56811.1"/>
    <property type="molecule type" value="Genomic_DNA"/>
</dbReference>
<evidence type="ECO:0000256" key="1">
    <source>
        <dbReference type="SAM" id="SignalP"/>
    </source>
</evidence>
<dbReference type="AlphaFoldDB" id="A0A125YQN8"/>
<dbReference type="Pfam" id="PF04092">
    <property type="entry name" value="SAG"/>
    <property type="match status" value="2"/>
</dbReference>
<comment type="caution">
    <text evidence="3">The sequence shown here is derived from an EMBL/GenBank/DDBJ whole genome shotgun (WGS) entry which is preliminary data.</text>
</comment>
<dbReference type="PRINTS" id="PR01801">
    <property type="entry name" value="SURFCEANTIGN"/>
</dbReference>
<dbReference type="GO" id="GO:0016020">
    <property type="term" value="C:membrane"/>
    <property type="evidence" value="ECO:0007669"/>
    <property type="project" value="InterPro"/>
</dbReference>
<dbReference type="OrthoDB" id="333190at2759"/>